<dbReference type="EMBL" id="LT963352">
    <property type="protein sequence ID" value="SOR82023.1"/>
    <property type="molecule type" value="Genomic_DNA"/>
</dbReference>
<dbReference type="SUPFAM" id="SSF46785">
    <property type="entry name" value="Winged helix' DNA-binding domain"/>
    <property type="match status" value="1"/>
</dbReference>
<evidence type="ECO:0000256" key="2">
    <source>
        <dbReference type="ARBA" id="ARBA00023125"/>
    </source>
</evidence>
<dbReference type="Proteomes" id="UP000235464">
    <property type="component" value="Chromosome I"/>
</dbReference>
<evidence type="ECO:0000313" key="6">
    <source>
        <dbReference type="Proteomes" id="UP000235464"/>
    </source>
</evidence>
<dbReference type="InterPro" id="IPR036388">
    <property type="entry name" value="WH-like_DNA-bd_sf"/>
</dbReference>
<name>A0A2N9BF85_STRCX</name>
<keyword evidence="1" id="KW-0805">Transcription regulation</keyword>
<keyword evidence="6" id="KW-1185">Reference proteome</keyword>
<dbReference type="PANTHER" id="PTHR44846">
    <property type="entry name" value="MANNOSYL-D-GLYCERATE TRANSPORT/METABOLISM SYSTEM REPRESSOR MNGR-RELATED"/>
    <property type="match status" value="1"/>
</dbReference>
<dbReference type="Gene3D" id="1.10.10.10">
    <property type="entry name" value="Winged helix-like DNA-binding domain superfamily/Winged helix DNA-binding domain"/>
    <property type="match status" value="1"/>
</dbReference>
<reference evidence="6" key="1">
    <citation type="submission" date="2017-11" db="EMBL/GenBank/DDBJ databases">
        <authorList>
            <person name="Wibberg D."/>
        </authorList>
    </citation>
    <scope>NUCLEOTIDE SEQUENCE [LARGE SCALE GENOMIC DNA]</scope>
</reference>
<evidence type="ECO:0000313" key="5">
    <source>
        <dbReference type="EMBL" id="SOR82023.1"/>
    </source>
</evidence>
<dbReference type="GO" id="GO:0003700">
    <property type="term" value="F:DNA-binding transcription factor activity"/>
    <property type="evidence" value="ECO:0007669"/>
    <property type="project" value="InterPro"/>
</dbReference>
<dbReference type="InterPro" id="IPR050679">
    <property type="entry name" value="Bact_HTH_transcr_reg"/>
</dbReference>
<sequence length="169" mass="18752">MGSLDEESRREGASLEVDRVMRILLDQIAGGIFPPGSRLPPQRETAKEFGVARDTVQRALRKLADEGYIQSRQGSGTRVLRPPRGEERWTRPGLLRGSLGQLVQDAFRVAEGGVPPASIRVRVLCMGGDGGSPDIEELRHLLEDTARRDHSEVEFELRTSTSQPPRRCI</sequence>
<accession>A0A2N9BF85</accession>
<evidence type="ECO:0000259" key="4">
    <source>
        <dbReference type="PROSITE" id="PS50949"/>
    </source>
</evidence>
<keyword evidence="3" id="KW-0804">Transcription</keyword>
<evidence type="ECO:0000256" key="3">
    <source>
        <dbReference type="ARBA" id="ARBA00023163"/>
    </source>
</evidence>
<organism evidence="5 6">
    <name type="scientific">Streptomyces chartreusis NRRL 3882</name>
    <dbReference type="NCBI Taxonomy" id="1079985"/>
    <lineage>
        <taxon>Bacteria</taxon>
        <taxon>Bacillati</taxon>
        <taxon>Actinomycetota</taxon>
        <taxon>Actinomycetes</taxon>
        <taxon>Kitasatosporales</taxon>
        <taxon>Streptomycetaceae</taxon>
        <taxon>Streptomyces</taxon>
    </lineage>
</organism>
<dbReference type="GO" id="GO:0003677">
    <property type="term" value="F:DNA binding"/>
    <property type="evidence" value="ECO:0007669"/>
    <property type="project" value="UniProtKB-KW"/>
</dbReference>
<proteinExistence type="predicted"/>
<dbReference type="AlphaFoldDB" id="A0A2N9BF85"/>
<dbReference type="InterPro" id="IPR000524">
    <property type="entry name" value="Tscrpt_reg_HTH_GntR"/>
</dbReference>
<dbReference type="PRINTS" id="PR00035">
    <property type="entry name" value="HTHGNTR"/>
</dbReference>
<keyword evidence="2" id="KW-0238">DNA-binding</keyword>
<dbReference type="SMART" id="SM00345">
    <property type="entry name" value="HTH_GNTR"/>
    <property type="match status" value="1"/>
</dbReference>
<protein>
    <submittedName>
        <fullName evidence="5">Putative HTH-type transcriptional regulator YurK</fullName>
    </submittedName>
</protein>
<evidence type="ECO:0000256" key="1">
    <source>
        <dbReference type="ARBA" id="ARBA00023015"/>
    </source>
</evidence>
<dbReference type="PROSITE" id="PS50949">
    <property type="entry name" value="HTH_GNTR"/>
    <property type="match status" value="1"/>
</dbReference>
<dbReference type="InterPro" id="IPR036390">
    <property type="entry name" value="WH_DNA-bd_sf"/>
</dbReference>
<dbReference type="CDD" id="cd07377">
    <property type="entry name" value="WHTH_GntR"/>
    <property type="match status" value="1"/>
</dbReference>
<dbReference type="Pfam" id="PF00392">
    <property type="entry name" value="GntR"/>
    <property type="match status" value="1"/>
</dbReference>
<gene>
    <name evidence="5" type="primary">yurK_1</name>
    <name evidence="5" type="ORF">SCNRRL3882_5475</name>
</gene>
<feature type="domain" description="HTH gntR-type" evidence="4">
    <location>
        <begin position="14"/>
        <end position="82"/>
    </location>
</feature>